<evidence type="ECO:0000313" key="3">
    <source>
        <dbReference type="Proteomes" id="UP000189670"/>
    </source>
</evidence>
<protein>
    <recommendedName>
        <fullName evidence="1">Conserved hypothetical protein CHP03032 domain-containing protein</fullName>
    </recommendedName>
</protein>
<dbReference type="Pfam" id="PF16261">
    <property type="entry name" value="DUF4915"/>
    <property type="match status" value="1"/>
</dbReference>
<feature type="domain" description="Conserved hypothetical protein CHP03032" evidence="1">
    <location>
        <begin position="90"/>
        <end position="277"/>
    </location>
</feature>
<comment type="caution">
    <text evidence="2">The sequence shown here is derived from an EMBL/GenBank/DDBJ whole genome shotgun (WGS) entry which is preliminary data.</text>
</comment>
<dbReference type="InterPro" id="IPR017481">
    <property type="entry name" value="CHP03032"/>
</dbReference>
<organism evidence="2 3">
    <name type="scientific">Candidatus Magnetoglobus multicellularis str. Araruama</name>
    <dbReference type="NCBI Taxonomy" id="890399"/>
    <lineage>
        <taxon>Bacteria</taxon>
        <taxon>Pseudomonadati</taxon>
        <taxon>Thermodesulfobacteriota</taxon>
        <taxon>Desulfobacteria</taxon>
        <taxon>Desulfobacterales</taxon>
        <taxon>Desulfobacteraceae</taxon>
        <taxon>Candidatus Magnetoglobus</taxon>
    </lineage>
</organism>
<dbReference type="Proteomes" id="UP000189670">
    <property type="component" value="Unassembled WGS sequence"/>
</dbReference>
<proteinExistence type="predicted"/>
<dbReference type="SUPFAM" id="SSF63825">
    <property type="entry name" value="YWTD domain"/>
    <property type="match status" value="1"/>
</dbReference>
<evidence type="ECO:0000259" key="1">
    <source>
        <dbReference type="Pfam" id="PF16261"/>
    </source>
</evidence>
<accession>A0A1V1P9Y6</accession>
<name>A0A1V1P9Y6_9BACT</name>
<sequence length="312" mass="36357">MDKLLITCTNDDKDGGIYLWEINRGTISRIYEYQCMGISRYKNYYAIASQSLEQNTMYLDGIPNGHFQHSIICLDNKFNIASEAPVSIFGMGDLHDIIVFDSKVWVVDTIGNRIIVFQITNKYKKGCLPFGYSEFIFPLLEWRDPNAQEPDSSHMNGICITKKNIIVSAFGRFSKYREYVNRRDDGCIMDITDLFKPFGMSQTFEEPRIVKNKIYDPHSIVMHDNDLYYVESKKRRIVKNWQTLLEFDLGYVRGLFIRKNFLFVGFSKSRHSDTDENFNCNVLMLDIKNHNKKLNSANIPSKEIYSFVNVLP</sequence>
<dbReference type="EMBL" id="ATBP01000228">
    <property type="protein sequence ID" value="ETR71739.1"/>
    <property type="molecule type" value="Genomic_DNA"/>
</dbReference>
<evidence type="ECO:0000313" key="2">
    <source>
        <dbReference type="EMBL" id="ETR71739.1"/>
    </source>
</evidence>
<reference evidence="3" key="1">
    <citation type="submission" date="2012-11" db="EMBL/GenBank/DDBJ databases">
        <authorList>
            <person name="Lucero-Rivera Y.E."/>
            <person name="Tovar-Ramirez D."/>
        </authorList>
    </citation>
    <scope>NUCLEOTIDE SEQUENCE [LARGE SCALE GENOMIC DNA]</scope>
    <source>
        <strain evidence="3">Araruama</strain>
    </source>
</reference>
<dbReference type="AlphaFoldDB" id="A0A1V1P9Y6"/>
<gene>
    <name evidence="2" type="ORF">OMM_02262</name>
</gene>